<sequence>MTVANPLEQLTESDLREQRTSVKWHAFAPDVLPLWVAEQDSVLAEPVVRTVVEAMQRSDTGYVFSGKEYAEALASFAVDRWGWSELDPERTAIVPDVMIGVTEMLRLVTAPGDKVVVNCPVYPPFYSFVRSMDRQIVEAPLTAEHRLDLDTLSDAFAAATAGGARAAYLLCSPHNPTGTLHTAEELEAVAALAQQHDVRVVADEIHAPLVYPGHAFVPFLSVPGGERGLSLMSASKGWNLAGLKGALAIAGPEAAADLARLPEEVGHGASHLAVMAHIAAFRDGGMWLDALLDGLDANRHLLAELLAEHLPTVGYQLPEATYLSWLDCRALGVEDPPAEPGLVTLSVGPAALFAREAKVGLSAGTAFGTGGSGHVRLNFATSQAILTQAIEQMGRAVAGAR</sequence>
<comment type="cofactor">
    <cofactor evidence="1">
        <name>pyridoxal 5'-phosphate</name>
        <dbReference type="ChEBI" id="CHEBI:597326"/>
    </cofactor>
</comment>
<gene>
    <name evidence="7" type="ORF">FNH13_02825</name>
</gene>
<protein>
    <recommendedName>
        <fullName evidence="2">cysteine-S-conjugate beta-lyase</fullName>
        <ecNumber evidence="2">4.4.1.13</ecNumber>
    </recommendedName>
</protein>
<reference evidence="7 8" key="1">
    <citation type="submission" date="2019-07" db="EMBL/GenBank/DDBJ databases">
        <title>complete genome sequencing of Ornithinimicrobium sp. H23M54.</title>
        <authorList>
            <person name="Bae J.-W."/>
            <person name="Lee S.-Y."/>
        </authorList>
    </citation>
    <scope>NUCLEOTIDE SEQUENCE [LARGE SCALE GENOMIC DNA]</scope>
    <source>
        <strain evidence="7 8">H23M54</strain>
    </source>
</reference>
<dbReference type="EC" id="4.4.1.13" evidence="2"/>
<dbReference type="SUPFAM" id="SSF53383">
    <property type="entry name" value="PLP-dependent transferases"/>
    <property type="match status" value="1"/>
</dbReference>
<dbReference type="Gene3D" id="3.90.1150.10">
    <property type="entry name" value="Aspartate Aminotransferase, domain 1"/>
    <property type="match status" value="1"/>
</dbReference>
<dbReference type="OrthoDB" id="3224382at2"/>
<evidence type="ECO:0000256" key="2">
    <source>
        <dbReference type="ARBA" id="ARBA00012224"/>
    </source>
</evidence>
<dbReference type="InterPro" id="IPR051798">
    <property type="entry name" value="Class-II_PLP-Dep_Aminotrans"/>
</dbReference>
<dbReference type="Gene3D" id="3.40.640.10">
    <property type="entry name" value="Type I PLP-dependent aspartate aminotransferase-like (Major domain)"/>
    <property type="match status" value="1"/>
</dbReference>
<dbReference type="AlphaFoldDB" id="A0A516G7A9"/>
<dbReference type="PANTHER" id="PTHR43525:SF2">
    <property type="entry name" value="CYSTATHIONINE BETA-LYASE-RELATED"/>
    <property type="match status" value="1"/>
</dbReference>
<evidence type="ECO:0000313" key="8">
    <source>
        <dbReference type="Proteomes" id="UP000315395"/>
    </source>
</evidence>
<dbReference type="InterPro" id="IPR015422">
    <property type="entry name" value="PyrdxlP-dep_Trfase_small"/>
</dbReference>
<keyword evidence="7" id="KW-0808">Transferase</keyword>
<evidence type="ECO:0000256" key="3">
    <source>
        <dbReference type="ARBA" id="ARBA00022898"/>
    </source>
</evidence>
<feature type="domain" description="Aminotransferase class I/classII large" evidence="6">
    <location>
        <begin position="58"/>
        <end position="391"/>
    </location>
</feature>
<keyword evidence="3" id="KW-0663">Pyridoxal phosphate</keyword>
<evidence type="ECO:0000256" key="5">
    <source>
        <dbReference type="ARBA" id="ARBA00037974"/>
    </source>
</evidence>
<evidence type="ECO:0000259" key="6">
    <source>
        <dbReference type="Pfam" id="PF00155"/>
    </source>
</evidence>
<keyword evidence="4" id="KW-0456">Lyase</keyword>
<name>A0A516G7A9_9MICO</name>
<dbReference type="EMBL" id="CP041616">
    <property type="protein sequence ID" value="QDO87399.1"/>
    <property type="molecule type" value="Genomic_DNA"/>
</dbReference>
<dbReference type="Pfam" id="PF00155">
    <property type="entry name" value="Aminotran_1_2"/>
    <property type="match status" value="1"/>
</dbReference>
<dbReference type="InterPro" id="IPR015421">
    <property type="entry name" value="PyrdxlP-dep_Trfase_major"/>
</dbReference>
<evidence type="ECO:0000256" key="4">
    <source>
        <dbReference type="ARBA" id="ARBA00023239"/>
    </source>
</evidence>
<evidence type="ECO:0000313" key="7">
    <source>
        <dbReference type="EMBL" id="QDO87399.1"/>
    </source>
</evidence>
<organism evidence="7 8">
    <name type="scientific">Ornithinimicrobium ciconiae</name>
    <dbReference type="NCBI Taxonomy" id="2594265"/>
    <lineage>
        <taxon>Bacteria</taxon>
        <taxon>Bacillati</taxon>
        <taxon>Actinomycetota</taxon>
        <taxon>Actinomycetes</taxon>
        <taxon>Micrococcales</taxon>
        <taxon>Ornithinimicrobiaceae</taxon>
        <taxon>Ornithinimicrobium</taxon>
    </lineage>
</organism>
<proteinExistence type="inferred from homology"/>
<dbReference type="GO" id="GO:0030170">
    <property type="term" value="F:pyridoxal phosphate binding"/>
    <property type="evidence" value="ECO:0007669"/>
    <property type="project" value="InterPro"/>
</dbReference>
<dbReference type="RefSeq" id="WP_143782057.1">
    <property type="nucleotide sequence ID" value="NZ_CP041616.1"/>
</dbReference>
<dbReference type="PANTHER" id="PTHR43525">
    <property type="entry name" value="PROTEIN MALY"/>
    <property type="match status" value="1"/>
</dbReference>
<accession>A0A516G7A9</accession>
<keyword evidence="7" id="KW-0032">Aminotransferase</keyword>
<dbReference type="Proteomes" id="UP000315395">
    <property type="component" value="Chromosome"/>
</dbReference>
<dbReference type="KEGG" id="orz:FNH13_02825"/>
<dbReference type="GO" id="GO:0047804">
    <property type="term" value="F:cysteine-S-conjugate beta-lyase activity"/>
    <property type="evidence" value="ECO:0007669"/>
    <property type="project" value="UniProtKB-EC"/>
</dbReference>
<comment type="similarity">
    <text evidence="5">Belongs to the class-II pyridoxal-phosphate-dependent aminotransferase family. MalY/PatB cystathionine beta-lyase subfamily.</text>
</comment>
<keyword evidence="8" id="KW-1185">Reference proteome</keyword>
<dbReference type="CDD" id="cd00609">
    <property type="entry name" value="AAT_like"/>
    <property type="match status" value="1"/>
</dbReference>
<dbReference type="InterPro" id="IPR015424">
    <property type="entry name" value="PyrdxlP-dep_Trfase"/>
</dbReference>
<dbReference type="InterPro" id="IPR004839">
    <property type="entry name" value="Aminotransferase_I/II_large"/>
</dbReference>
<evidence type="ECO:0000256" key="1">
    <source>
        <dbReference type="ARBA" id="ARBA00001933"/>
    </source>
</evidence>
<dbReference type="GO" id="GO:0008483">
    <property type="term" value="F:transaminase activity"/>
    <property type="evidence" value="ECO:0007669"/>
    <property type="project" value="UniProtKB-KW"/>
</dbReference>